<accession>A0A371G0B5</accession>
<evidence type="ECO:0000313" key="2">
    <source>
        <dbReference type="Proteomes" id="UP000257109"/>
    </source>
</evidence>
<proteinExistence type="predicted"/>
<gene>
    <name evidence="1" type="ORF">CR513_35007</name>
</gene>
<dbReference type="AlphaFoldDB" id="A0A371G0B5"/>
<feature type="non-terminal residue" evidence="1">
    <location>
        <position position="1"/>
    </location>
</feature>
<organism evidence="1 2">
    <name type="scientific">Mucuna pruriens</name>
    <name type="common">Velvet bean</name>
    <name type="synonym">Dolichos pruriens</name>
    <dbReference type="NCBI Taxonomy" id="157652"/>
    <lineage>
        <taxon>Eukaryota</taxon>
        <taxon>Viridiplantae</taxon>
        <taxon>Streptophyta</taxon>
        <taxon>Embryophyta</taxon>
        <taxon>Tracheophyta</taxon>
        <taxon>Spermatophyta</taxon>
        <taxon>Magnoliopsida</taxon>
        <taxon>eudicotyledons</taxon>
        <taxon>Gunneridae</taxon>
        <taxon>Pentapetalae</taxon>
        <taxon>rosids</taxon>
        <taxon>fabids</taxon>
        <taxon>Fabales</taxon>
        <taxon>Fabaceae</taxon>
        <taxon>Papilionoideae</taxon>
        <taxon>50 kb inversion clade</taxon>
        <taxon>NPAAA clade</taxon>
        <taxon>indigoferoid/millettioid clade</taxon>
        <taxon>Phaseoleae</taxon>
        <taxon>Mucuna</taxon>
    </lineage>
</organism>
<comment type="caution">
    <text evidence="1">The sequence shown here is derived from an EMBL/GenBank/DDBJ whole genome shotgun (WGS) entry which is preliminary data.</text>
</comment>
<protein>
    <submittedName>
        <fullName evidence="1">Uncharacterized protein</fullName>
    </submittedName>
</protein>
<reference evidence="1" key="1">
    <citation type="submission" date="2018-05" db="EMBL/GenBank/DDBJ databases">
        <title>Draft genome of Mucuna pruriens seed.</title>
        <authorList>
            <person name="Nnadi N.E."/>
            <person name="Vos R."/>
            <person name="Hasami M.H."/>
            <person name="Devisetty U.K."/>
            <person name="Aguiy J.C."/>
        </authorList>
    </citation>
    <scope>NUCLEOTIDE SEQUENCE [LARGE SCALE GENOMIC DNA]</scope>
    <source>
        <strain evidence="1">JCA_2017</strain>
    </source>
</reference>
<dbReference type="EMBL" id="QJKJ01007177">
    <property type="protein sequence ID" value="RDX84009.1"/>
    <property type="molecule type" value="Genomic_DNA"/>
</dbReference>
<evidence type="ECO:0000313" key="1">
    <source>
        <dbReference type="EMBL" id="RDX84009.1"/>
    </source>
</evidence>
<dbReference type="Proteomes" id="UP000257109">
    <property type="component" value="Unassembled WGS sequence"/>
</dbReference>
<keyword evidence="2" id="KW-1185">Reference proteome</keyword>
<sequence>MEILPRFYYHNEKNKICSSHDIPRIQAESRLKLKYQTIPIEIEVVPARRVPIHVDSDSSSRLRPQMPSCPIYPDSSQQQDQLRFNKFSTTANINFESNIVVNTSHELDLIENNDRSRIACRFQTRIAISTRFRNTKHHRSDNSSNNRFRHRIIHLRWKSR</sequence>
<name>A0A371G0B5_MUCPR</name>